<protein>
    <submittedName>
        <fullName evidence="3">Phosphoribosyl pyrophosphate synthase-associated protein 1 isoform X1</fullName>
    </submittedName>
</protein>
<feature type="compositionally biased region" description="Polar residues" evidence="1">
    <location>
        <begin position="226"/>
        <end position="247"/>
    </location>
</feature>
<keyword evidence="2" id="KW-0472">Membrane</keyword>
<feature type="region of interest" description="Disordered" evidence="1">
    <location>
        <begin position="226"/>
        <end position="257"/>
    </location>
</feature>
<evidence type="ECO:0000256" key="2">
    <source>
        <dbReference type="SAM" id="Phobius"/>
    </source>
</evidence>
<keyword evidence="2" id="KW-0812">Transmembrane</keyword>
<feature type="transmembrane region" description="Helical" evidence="2">
    <location>
        <begin position="268"/>
        <end position="285"/>
    </location>
</feature>
<dbReference type="EMBL" id="DQIR01081403">
    <property type="protein sequence ID" value="HDA36879.1"/>
    <property type="molecule type" value="Transcribed_RNA"/>
</dbReference>
<sequence>MTPGTVKAIHASSLSPALRAERLPPTGLGNARETTRLPRKGTPCTEPPALPRTWLPRAPGSRPRGELVVHGDVSEEVGHGLAVVDSANGFGQDQTDVHRLDLGTLQLLHLVRDSICHHHLVDGGLLDQARGLRGQDAVRGHDVDLVRASLFQDLRSGHETLHVVNDVVHYDGDAPADVSHHGDRGLLLGHHHWQSQTRAWLVAEHQVNAVTTTPLRQVVATLWQRQTMQHSQTPSQSSRGLSETSSRAAGAKGRGVGPDNDLTLPCTHLIFFLYIVLVVVFIFLGPHLRHMEVPRLGVQLELWLRAYTTAHATLDP</sequence>
<accession>A0A480IX48</accession>
<evidence type="ECO:0000313" key="3">
    <source>
        <dbReference type="EMBL" id="HDA41538.1"/>
    </source>
</evidence>
<dbReference type="AlphaFoldDB" id="A0A480IX48"/>
<evidence type="ECO:0000256" key="1">
    <source>
        <dbReference type="SAM" id="MobiDB-lite"/>
    </source>
</evidence>
<dbReference type="EMBL" id="DQIR01086062">
    <property type="protein sequence ID" value="HDA41538.1"/>
    <property type="molecule type" value="Transcribed_RNA"/>
</dbReference>
<keyword evidence="2" id="KW-1133">Transmembrane helix</keyword>
<reference evidence="3" key="1">
    <citation type="journal article" date="2019" name="PeerJ">
        <title>Genes of the pig, Sus scrofa, reconstructed with EvidentialGene.</title>
        <authorList>
            <person name="Gilbert D.G."/>
        </authorList>
    </citation>
    <scope>NUCLEOTIDE SEQUENCE</scope>
</reference>
<proteinExistence type="predicted"/>
<feature type="region of interest" description="Disordered" evidence="1">
    <location>
        <begin position="1"/>
        <end position="66"/>
    </location>
</feature>
<organism evidence="3">
    <name type="scientific">Sus scrofa</name>
    <name type="common">Pig</name>
    <dbReference type="NCBI Taxonomy" id="9823"/>
    <lineage>
        <taxon>Eukaryota</taxon>
        <taxon>Metazoa</taxon>
        <taxon>Chordata</taxon>
        <taxon>Craniata</taxon>
        <taxon>Vertebrata</taxon>
        <taxon>Euteleostomi</taxon>
        <taxon>Mammalia</taxon>
        <taxon>Eutheria</taxon>
        <taxon>Laurasiatheria</taxon>
        <taxon>Artiodactyla</taxon>
        <taxon>Suina</taxon>
        <taxon>Suidae</taxon>
        <taxon>Sus</taxon>
    </lineage>
</organism>
<name>A0A480IX48_PIG</name>